<dbReference type="RefSeq" id="WP_146229795.1">
    <property type="nucleotide sequence ID" value="NZ_QKLU01000003.1"/>
</dbReference>
<comment type="caution">
    <text evidence="2">The sequence shown here is derived from an EMBL/GenBank/DDBJ whole genome shotgun (WGS) entry which is preliminary data.</text>
</comment>
<proteinExistence type="predicted"/>
<dbReference type="Proteomes" id="UP000248198">
    <property type="component" value="Unassembled WGS sequence"/>
</dbReference>
<organism evidence="2 3">
    <name type="scientific">Pedobacter nutrimenti</name>
    <dbReference type="NCBI Taxonomy" id="1241337"/>
    <lineage>
        <taxon>Bacteria</taxon>
        <taxon>Pseudomonadati</taxon>
        <taxon>Bacteroidota</taxon>
        <taxon>Sphingobacteriia</taxon>
        <taxon>Sphingobacteriales</taxon>
        <taxon>Sphingobacteriaceae</taxon>
        <taxon>Pedobacter</taxon>
    </lineage>
</organism>
<evidence type="ECO:0000313" key="3">
    <source>
        <dbReference type="Proteomes" id="UP000248198"/>
    </source>
</evidence>
<gene>
    <name evidence="2" type="ORF">B0O44_103243</name>
</gene>
<accession>A0A318UHJ1</accession>
<reference evidence="2 3" key="1">
    <citation type="submission" date="2018-06" db="EMBL/GenBank/DDBJ databases">
        <title>Genomic Encyclopedia of Archaeal and Bacterial Type Strains, Phase II (KMG-II): from individual species to whole genera.</title>
        <authorList>
            <person name="Goeker M."/>
        </authorList>
    </citation>
    <scope>NUCLEOTIDE SEQUENCE [LARGE SCALE GENOMIC DNA]</scope>
    <source>
        <strain evidence="2 3">DSM 27372</strain>
    </source>
</reference>
<keyword evidence="3" id="KW-1185">Reference proteome</keyword>
<feature type="signal peptide" evidence="1">
    <location>
        <begin position="1"/>
        <end position="21"/>
    </location>
</feature>
<evidence type="ECO:0000256" key="1">
    <source>
        <dbReference type="SAM" id="SignalP"/>
    </source>
</evidence>
<dbReference type="EMBL" id="QKLU01000003">
    <property type="protein sequence ID" value="PYF74797.1"/>
    <property type="molecule type" value="Genomic_DNA"/>
</dbReference>
<keyword evidence="1" id="KW-0732">Signal</keyword>
<evidence type="ECO:0000313" key="2">
    <source>
        <dbReference type="EMBL" id="PYF74797.1"/>
    </source>
</evidence>
<protein>
    <submittedName>
        <fullName evidence="2">Uncharacterized protein</fullName>
    </submittedName>
</protein>
<dbReference type="PROSITE" id="PS51257">
    <property type="entry name" value="PROKAR_LIPOPROTEIN"/>
    <property type="match status" value="1"/>
</dbReference>
<dbReference type="OrthoDB" id="1149023at2"/>
<name>A0A318UHJ1_9SPHI</name>
<dbReference type="AlphaFoldDB" id="A0A318UHJ1"/>
<feature type="chain" id="PRO_5016349571" evidence="1">
    <location>
        <begin position="22"/>
        <end position="308"/>
    </location>
</feature>
<sequence length="308" mass="35010">MIKMSLKILVPCLLTALVSCAQTGGGTSNKNMSYTTDETVIPREKQISYQLAVHAGTGYELFIDDVLCGFSLNEGTENSGALLNAYLLGNGKHKLKIKIYPNEKNNQMAGEVLLEKVFLKEDKKVTLKSYPFMLKDKKTNREFSWEIDIDDLPYHLKGWSEGRDLRKEDQVALRKEVLDFYNHARLLYQDGGNADALVALTKMAKMEKRVYDYKIKAVEDYADQLEKEAYNRKTRMGPVEDYKMVIYGEGKLVALERNPIKTIAGYPKEGDFTHWSALIGHFEDGSGIYQIPMLLYRPKAGAALERIR</sequence>